<dbReference type="Proteomes" id="UP001244011">
    <property type="component" value="Unassembled WGS sequence"/>
</dbReference>
<sequence length="145" mass="16647">MLWLWLWACGRQAKGDRCSCTTRRFRSMSCVQFMGFLFFPSLAPLFLSSCAPIWVAGNLRLRLSQGMVQTLVRLAQTRCRRASRPSAIGSREYFLKPSNQMVCRDVSSGVFRFYCVLGATFEGIFYRTWFTFEGGWKLGSARHPT</sequence>
<feature type="transmembrane region" description="Helical" evidence="1">
    <location>
        <begin position="31"/>
        <end position="57"/>
    </location>
</feature>
<dbReference type="GeneID" id="85310350"/>
<evidence type="ECO:0008006" key="5">
    <source>
        <dbReference type="Google" id="ProtNLM"/>
    </source>
</evidence>
<keyword evidence="1" id="KW-1133">Transmembrane helix</keyword>
<accession>A0AAJ0FP69</accession>
<proteinExistence type="predicted"/>
<keyword evidence="1" id="KW-0812">Transmembrane</keyword>
<comment type="caution">
    <text evidence="3">The sequence shown here is derived from an EMBL/GenBank/DDBJ whole genome shotgun (WGS) entry which is preliminary data.</text>
</comment>
<gene>
    <name evidence="3" type="ORF">QBC33DRAFT_529683</name>
</gene>
<feature type="signal peptide" evidence="2">
    <location>
        <begin position="1"/>
        <end position="15"/>
    </location>
</feature>
<keyword evidence="1" id="KW-0472">Membrane</keyword>
<organism evidence="3 4">
    <name type="scientific">Phialemonium atrogriseum</name>
    <dbReference type="NCBI Taxonomy" id="1093897"/>
    <lineage>
        <taxon>Eukaryota</taxon>
        <taxon>Fungi</taxon>
        <taxon>Dikarya</taxon>
        <taxon>Ascomycota</taxon>
        <taxon>Pezizomycotina</taxon>
        <taxon>Sordariomycetes</taxon>
        <taxon>Sordariomycetidae</taxon>
        <taxon>Cephalothecales</taxon>
        <taxon>Cephalothecaceae</taxon>
        <taxon>Phialemonium</taxon>
    </lineage>
</organism>
<feature type="chain" id="PRO_5042514794" description="Secreted protein" evidence="2">
    <location>
        <begin position="16"/>
        <end position="145"/>
    </location>
</feature>
<reference evidence="3" key="1">
    <citation type="submission" date="2023-06" db="EMBL/GenBank/DDBJ databases">
        <title>Genome-scale phylogeny and comparative genomics of the fungal order Sordariales.</title>
        <authorList>
            <consortium name="Lawrence Berkeley National Laboratory"/>
            <person name="Hensen N."/>
            <person name="Bonometti L."/>
            <person name="Westerberg I."/>
            <person name="Brannstrom I.O."/>
            <person name="Guillou S."/>
            <person name="Cros-Aarteil S."/>
            <person name="Calhoun S."/>
            <person name="Haridas S."/>
            <person name="Kuo A."/>
            <person name="Mondo S."/>
            <person name="Pangilinan J."/>
            <person name="Riley R."/>
            <person name="Labutti K."/>
            <person name="Andreopoulos B."/>
            <person name="Lipzen A."/>
            <person name="Chen C."/>
            <person name="Yanf M."/>
            <person name="Daum C."/>
            <person name="Ng V."/>
            <person name="Clum A."/>
            <person name="Steindorff A."/>
            <person name="Ohm R."/>
            <person name="Martin F."/>
            <person name="Silar P."/>
            <person name="Natvig D."/>
            <person name="Lalanne C."/>
            <person name="Gautier V."/>
            <person name="Ament-Velasquez S.L."/>
            <person name="Kruys A."/>
            <person name="Hutchinson M.I."/>
            <person name="Powell A.J."/>
            <person name="Barry K."/>
            <person name="Miller A.N."/>
            <person name="Grigoriev I.V."/>
            <person name="Debuchy R."/>
            <person name="Gladieux P."/>
            <person name="Thoren M.H."/>
            <person name="Johannesson H."/>
        </authorList>
    </citation>
    <scope>NUCLEOTIDE SEQUENCE</scope>
    <source>
        <strain evidence="3">8032-3</strain>
    </source>
</reference>
<dbReference type="AlphaFoldDB" id="A0AAJ0FP69"/>
<protein>
    <recommendedName>
        <fullName evidence="5">Secreted protein</fullName>
    </recommendedName>
</protein>
<evidence type="ECO:0000313" key="3">
    <source>
        <dbReference type="EMBL" id="KAK1769948.1"/>
    </source>
</evidence>
<evidence type="ECO:0000256" key="1">
    <source>
        <dbReference type="SAM" id="Phobius"/>
    </source>
</evidence>
<dbReference type="EMBL" id="MU839001">
    <property type="protein sequence ID" value="KAK1769948.1"/>
    <property type="molecule type" value="Genomic_DNA"/>
</dbReference>
<keyword evidence="4" id="KW-1185">Reference proteome</keyword>
<name>A0AAJ0FP69_9PEZI</name>
<evidence type="ECO:0000256" key="2">
    <source>
        <dbReference type="SAM" id="SignalP"/>
    </source>
</evidence>
<evidence type="ECO:0000313" key="4">
    <source>
        <dbReference type="Proteomes" id="UP001244011"/>
    </source>
</evidence>
<keyword evidence="2" id="KW-0732">Signal</keyword>
<dbReference type="RefSeq" id="XP_060286161.1">
    <property type="nucleotide sequence ID" value="XM_060427163.1"/>
</dbReference>